<accession>A0A076LQT4</accession>
<dbReference type="Proteomes" id="UP000028681">
    <property type="component" value="Chromosome"/>
</dbReference>
<dbReference type="AlphaFoldDB" id="A0A076LQT4"/>
<sequence>MKKLRPEPPRIIEIEKSFIVAAKKDFSTMNAKTLLLNYR</sequence>
<dbReference type="EMBL" id="CP006664">
    <property type="protein sequence ID" value="AIJ09012.1"/>
    <property type="molecule type" value="Genomic_DNA"/>
</dbReference>
<organism evidence="1 2">
    <name type="scientific">Edwardsiella anguillarum ET080813</name>
    <dbReference type="NCBI Taxonomy" id="667120"/>
    <lineage>
        <taxon>Bacteria</taxon>
        <taxon>Pseudomonadati</taxon>
        <taxon>Pseudomonadota</taxon>
        <taxon>Gammaproteobacteria</taxon>
        <taxon>Enterobacterales</taxon>
        <taxon>Hafniaceae</taxon>
        <taxon>Edwardsiella</taxon>
    </lineage>
</organism>
<name>A0A076LQT4_9GAMM</name>
<dbReference type="KEGG" id="ete:ETEE_2575"/>
<reference evidence="1 2" key="1">
    <citation type="journal article" date="2012" name="PLoS ONE">
        <title>Edwardsiella comparative phylogenomics reveal the new intra/inter-species taxonomic relationships, virulence evolution and niche adaptation mechanisms.</title>
        <authorList>
            <person name="Yang M."/>
            <person name="Lv Y."/>
            <person name="Xiao J."/>
            <person name="Wu H."/>
            <person name="Zheng H."/>
            <person name="Liu Q."/>
            <person name="Zhang Y."/>
            <person name="Wang Q."/>
        </authorList>
    </citation>
    <scope>NUCLEOTIDE SEQUENCE [LARGE SCALE GENOMIC DNA]</scope>
    <source>
        <strain evidence="2">080813</strain>
    </source>
</reference>
<evidence type="ECO:0000313" key="1">
    <source>
        <dbReference type="EMBL" id="AIJ09012.1"/>
    </source>
</evidence>
<protein>
    <submittedName>
        <fullName evidence="1">Uncharacterized protein</fullName>
    </submittedName>
</protein>
<evidence type="ECO:0000313" key="2">
    <source>
        <dbReference type="Proteomes" id="UP000028681"/>
    </source>
</evidence>
<gene>
    <name evidence="1" type="ORF">ETEE_2575</name>
</gene>
<proteinExistence type="predicted"/>
<dbReference type="HOGENOM" id="CLU_3308817_0_0_6"/>